<evidence type="ECO:0000313" key="2">
    <source>
        <dbReference type="Proteomes" id="UP000021315"/>
    </source>
</evidence>
<name>A0A080M9A0_9PROT</name>
<comment type="caution">
    <text evidence="1">The sequence shown here is derived from an EMBL/GenBank/DDBJ whole genome shotgun (WGS) entry which is preliminary data.</text>
</comment>
<keyword evidence="2" id="KW-1185">Reference proteome</keyword>
<proteinExistence type="predicted"/>
<dbReference type="EMBL" id="JDST02000038">
    <property type="protein sequence ID" value="KFB77035.1"/>
    <property type="molecule type" value="Genomic_DNA"/>
</dbReference>
<dbReference type="Proteomes" id="UP000021315">
    <property type="component" value="Unassembled WGS sequence"/>
</dbReference>
<accession>A0A080M9A0</accession>
<dbReference type="AlphaFoldDB" id="A0A080M9A0"/>
<reference evidence="1" key="1">
    <citation type="submission" date="2014-02" db="EMBL/GenBank/DDBJ databases">
        <title>Expanding our view of genomic diversity in Candidatus Accumulibacter clades.</title>
        <authorList>
            <person name="Skennerton C.T."/>
            <person name="Barr J.J."/>
            <person name="Slater F.R."/>
            <person name="Bond P.L."/>
            <person name="Tyson G.W."/>
        </authorList>
    </citation>
    <scope>NUCLEOTIDE SEQUENCE [LARGE SCALE GENOMIC DNA]</scope>
</reference>
<protein>
    <submittedName>
        <fullName evidence="1">Uncharacterized protein</fullName>
    </submittedName>
</protein>
<dbReference type="STRING" id="1453999.AW06_001883"/>
<evidence type="ECO:0000313" key="1">
    <source>
        <dbReference type="EMBL" id="KFB77035.1"/>
    </source>
</evidence>
<gene>
    <name evidence="1" type="ORF">AW06_001883</name>
</gene>
<sequence>MRDKGTMPSQCWPFRQVCCSAIYTIFQFQGSTGPDLIGWGTPRWLIHPTRPSVSCSG</sequence>
<organism evidence="1 2">
    <name type="scientific">Candidatus Accumulibacter cognatus</name>
    <dbReference type="NCBI Taxonomy" id="2954383"/>
    <lineage>
        <taxon>Bacteria</taxon>
        <taxon>Pseudomonadati</taxon>
        <taxon>Pseudomonadota</taxon>
        <taxon>Betaproteobacteria</taxon>
        <taxon>Candidatus Accumulibacter</taxon>
    </lineage>
</organism>